<evidence type="ECO:0000313" key="1">
    <source>
        <dbReference type="EMBL" id="MEN0581920.1"/>
    </source>
</evidence>
<dbReference type="NCBIfam" id="NF041551">
    <property type="entry name" value="YlcI_YnfO_N"/>
    <property type="match status" value="1"/>
</dbReference>
<reference evidence="1 2" key="1">
    <citation type="submission" date="2024-02" db="EMBL/GenBank/DDBJ databases">
        <title>Whole genome of MDR Enterobacteriaceae from southern Thailand.</title>
        <authorList>
            <person name="Surachat K."/>
        </authorList>
    </citation>
    <scope>NUCLEOTIDE SEQUENCE [LARGE SCALE GENOMIC DNA]</scope>
    <source>
        <strain evidence="1 2">PSU_29</strain>
    </source>
</reference>
<dbReference type="Proteomes" id="UP001411173">
    <property type="component" value="Unassembled WGS sequence"/>
</dbReference>
<sequence length="102" mass="11171">MSTGMKNAKSQTISTRVPHEIVEAIESVKRDGENTAAFVITAFRNEIARRQTATTGPENVQLELNKALETLALIGDIGEQAVSNARAISALAKEELQRHQRK</sequence>
<protein>
    <submittedName>
        <fullName evidence="1">YlcI/YnfO family protein</fullName>
    </submittedName>
</protein>
<proteinExistence type="predicted"/>
<dbReference type="RefSeq" id="WP_343194840.1">
    <property type="nucleotide sequence ID" value="NZ_JBCIVJ010000031.1"/>
</dbReference>
<dbReference type="EMBL" id="JBCIVJ010000031">
    <property type="protein sequence ID" value="MEN0581920.1"/>
    <property type="molecule type" value="Genomic_DNA"/>
</dbReference>
<gene>
    <name evidence="1" type="ORF">AAIG39_23385</name>
</gene>
<organism evidence="1 2">
    <name type="scientific">Phytobacter palmae</name>
    <dbReference type="NCBI Taxonomy" id="1855371"/>
    <lineage>
        <taxon>Bacteria</taxon>
        <taxon>Pseudomonadati</taxon>
        <taxon>Pseudomonadota</taxon>
        <taxon>Gammaproteobacteria</taxon>
        <taxon>Enterobacterales</taxon>
        <taxon>Enterobacteriaceae</taxon>
        <taxon>Phytobacter</taxon>
    </lineage>
</organism>
<evidence type="ECO:0000313" key="2">
    <source>
        <dbReference type="Proteomes" id="UP001411173"/>
    </source>
</evidence>
<accession>A0ABU9VBX0</accession>
<name>A0ABU9VBX0_9ENTR</name>
<keyword evidence="2" id="KW-1185">Reference proteome</keyword>
<comment type="caution">
    <text evidence="1">The sequence shown here is derived from an EMBL/GenBank/DDBJ whole genome shotgun (WGS) entry which is preliminary data.</text>
</comment>